<feature type="domain" description="GP-PDE" evidence="6">
    <location>
        <begin position="88"/>
        <end position="370"/>
    </location>
</feature>
<dbReference type="EC" id="3.1.4.46" evidence="1"/>
<keyword evidence="5" id="KW-0812">Transmembrane</keyword>
<dbReference type="Proteomes" id="UP001141552">
    <property type="component" value="Unassembled WGS sequence"/>
</dbReference>
<evidence type="ECO:0000313" key="8">
    <source>
        <dbReference type="Proteomes" id="UP001141552"/>
    </source>
</evidence>
<dbReference type="PROSITE" id="PS51704">
    <property type="entry name" value="GP_PDE"/>
    <property type="match status" value="1"/>
</dbReference>
<feature type="compositionally biased region" description="Polar residues" evidence="4">
    <location>
        <begin position="23"/>
        <end position="37"/>
    </location>
</feature>
<keyword evidence="2" id="KW-0319">Glycerol metabolism</keyword>
<keyword evidence="8" id="KW-1185">Reference proteome</keyword>
<keyword evidence="5" id="KW-1133">Transmembrane helix</keyword>
<evidence type="ECO:0000256" key="1">
    <source>
        <dbReference type="ARBA" id="ARBA00012247"/>
    </source>
</evidence>
<evidence type="ECO:0000313" key="7">
    <source>
        <dbReference type="EMBL" id="KAJ4838068.1"/>
    </source>
</evidence>
<dbReference type="GO" id="GO:0008889">
    <property type="term" value="F:glycerophosphodiester phosphodiesterase activity"/>
    <property type="evidence" value="ECO:0007669"/>
    <property type="project" value="UniProtKB-EC"/>
</dbReference>
<reference evidence="7" key="2">
    <citation type="journal article" date="2023" name="Plants (Basel)">
        <title>Annotation of the Turnera subulata (Passifloraceae) Draft Genome Reveals the S-Locus Evolved after the Divergence of Turneroideae from Passifloroideae in a Stepwise Manner.</title>
        <authorList>
            <person name="Henning P.M."/>
            <person name="Roalson E.H."/>
            <person name="Mir W."/>
            <person name="McCubbin A.G."/>
            <person name="Shore J.S."/>
        </authorList>
    </citation>
    <scope>NUCLEOTIDE SEQUENCE</scope>
    <source>
        <strain evidence="7">F60SS</strain>
    </source>
</reference>
<sequence length="497" mass="55382">MGILGRSLQGGGGGRRAPPLPQRHSTQQPNRPLWRANNNNRFPIRKTFRIIILILAFIALLPPLLFHFRLRRFHQILAKKCGWMNNPPLVCAHGGDSAHAFPNTMAAYQLALSSQVDCVEVDVSRSVDGVLFAIHDRLLCLINIPSLRLPGLDFGCDAGRDLQRITGNSSLRVGHLNMEEIKQLIVPHQLSHGLHNQTIPTLEDALTFISSSVQQVILDAKIGPPSYEKGLAKDILSIVSFSVWAYPHLVCYVTPSPGFFLPFSEAFLSENKGLEFSVLENMQASSDLNLGSFQFLLEVTLALKLNSSSHEEQDNLGQPPKLDNVISENCLVFPPTGLKIIYDLFFACCIRSSNPDSISLFQVYKTHCKRCLVWTKSDSLARDVIKFDLERTVPNTHLQVGYIVMVDPDTGMRSNLLRMKGAGVVGVSHHLIDEKLVKILHGRSKKVYAWTVDAMDSMRNMLLERVDAVITNKPNALQGLMQDIRTQCLEEGFSLTS</sequence>
<protein>
    <recommendedName>
        <fullName evidence="1">glycerophosphodiester phosphodiesterase</fullName>
        <ecNumber evidence="1">3.1.4.46</ecNumber>
    </recommendedName>
</protein>
<gene>
    <name evidence="7" type="ORF">Tsubulata_026910</name>
</gene>
<dbReference type="Gene3D" id="3.20.20.190">
    <property type="entry name" value="Phosphatidylinositol (PI) phosphodiesterase"/>
    <property type="match status" value="2"/>
</dbReference>
<evidence type="ECO:0000259" key="6">
    <source>
        <dbReference type="PROSITE" id="PS51704"/>
    </source>
</evidence>
<feature type="region of interest" description="Disordered" evidence="4">
    <location>
        <begin position="1"/>
        <end position="37"/>
    </location>
</feature>
<dbReference type="GO" id="GO:0006071">
    <property type="term" value="P:glycerol metabolic process"/>
    <property type="evidence" value="ECO:0007669"/>
    <property type="project" value="UniProtKB-KW"/>
</dbReference>
<dbReference type="InterPro" id="IPR030395">
    <property type="entry name" value="GP_PDE_dom"/>
</dbReference>
<comment type="catalytic activity">
    <reaction evidence="3">
        <text>a sn-glycero-3-phosphodiester + H2O = an alcohol + sn-glycerol 3-phosphate + H(+)</text>
        <dbReference type="Rhea" id="RHEA:12969"/>
        <dbReference type="ChEBI" id="CHEBI:15377"/>
        <dbReference type="ChEBI" id="CHEBI:15378"/>
        <dbReference type="ChEBI" id="CHEBI:30879"/>
        <dbReference type="ChEBI" id="CHEBI:57597"/>
        <dbReference type="ChEBI" id="CHEBI:83408"/>
        <dbReference type="EC" id="3.1.4.46"/>
    </reaction>
</comment>
<dbReference type="GO" id="GO:0006629">
    <property type="term" value="P:lipid metabolic process"/>
    <property type="evidence" value="ECO:0007669"/>
    <property type="project" value="InterPro"/>
</dbReference>
<dbReference type="OrthoDB" id="1058301at2759"/>
<dbReference type="EMBL" id="JAKUCV010003663">
    <property type="protein sequence ID" value="KAJ4838068.1"/>
    <property type="molecule type" value="Genomic_DNA"/>
</dbReference>
<dbReference type="AlphaFoldDB" id="A0A9Q0FUG9"/>
<feature type="transmembrane region" description="Helical" evidence="5">
    <location>
        <begin position="50"/>
        <end position="70"/>
    </location>
</feature>
<accession>A0A9Q0FUG9</accession>
<dbReference type="PANTHER" id="PTHR47449">
    <property type="entry name" value="GLYCEROPHOSPHODIESTER PHOSPHODIESTERASE GDPD4"/>
    <property type="match status" value="1"/>
</dbReference>
<dbReference type="InterPro" id="IPR044236">
    <property type="entry name" value="GDPD4"/>
</dbReference>
<dbReference type="Pfam" id="PF03009">
    <property type="entry name" value="GDPD"/>
    <property type="match status" value="2"/>
</dbReference>
<evidence type="ECO:0000256" key="2">
    <source>
        <dbReference type="ARBA" id="ARBA00022798"/>
    </source>
</evidence>
<reference evidence="7" key="1">
    <citation type="submission" date="2022-02" db="EMBL/GenBank/DDBJ databases">
        <authorList>
            <person name="Henning P.M."/>
            <person name="McCubbin A.G."/>
            <person name="Shore J.S."/>
        </authorList>
    </citation>
    <scope>NUCLEOTIDE SEQUENCE</scope>
    <source>
        <strain evidence="7">F60SS</strain>
        <tissue evidence="7">Leaves</tissue>
    </source>
</reference>
<organism evidence="7 8">
    <name type="scientific">Turnera subulata</name>
    <dbReference type="NCBI Taxonomy" id="218843"/>
    <lineage>
        <taxon>Eukaryota</taxon>
        <taxon>Viridiplantae</taxon>
        <taxon>Streptophyta</taxon>
        <taxon>Embryophyta</taxon>
        <taxon>Tracheophyta</taxon>
        <taxon>Spermatophyta</taxon>
        <taxon>Magnoliopsida</taxon>
        <taxon>eudicotyledons</taxon>
        <taxon>Gunneridae</taxon>
        <taxon>Pentapetalae</taxon>
        <taxon>rosids</taxon>
        <taxon>fabids</taxon>
        <taxon>Malpighiales</taxon>
        <taxon>Passifloraceae</taxon>
        <taxon>Turnera</taxon>
    </lineage>
</organism>
<dbReference type="InterPro" id="IPR017946">
    <property type="entry name" value="PLC-like_Pdiesterase_TIM-brl"/>
</dbReference>
<dbReference type="PANTHER" id="PTHR47449:SF2">
    <property type="entry name" value="GLYCEROPHOSPHODIESTER PHOSPHODIESTERASE GDPD4"/>
    <property type="match status" value="1"/>
</dbReference>
<keyword evidence="5" id="KW-0472">Membrane</keyword>
<evidence type="ECO:0000256" key="5">
    <source>
        <dbReference type="SAM" id="Phobius"/>
    </source>
</evidence>
<evidence type="ECO:0000256" key="4">
    <source>
        <dbReference type="SAM" id="MobiDB-lite"/>
    </source>
</evidence>
<comment type="caution">
    <text evidence="7">The sequence shown here is derived from an EMBL/GenBank/DDBJ whole genome shotgun (WGS) entry which is preliminary data.</text>
</comment>
<dbReference type="CDD" id="cd08556">
    <property type="entry name" value="GDPD"/>
    <property type="match status" value="1"/>
</dbReference>
<name>A0A9Q0FUG9_9ROSI</name>
<dbReference type="SUPFAM" id="SSF51695">
    <property type="entry name" value="PLC-like phosphodiesterases"/>
    <property type="match status" value="2"/>
</dbReference>
<evidence type="ECO:0000256" key="3">
    <source>
        <dbReference type="ARBA" id="ARBA00047512"/>
    </source>
</evidence>
<proteinExistence type="predicted"/>